<dbReference type="PRINTS" id="PR00205">
    <property type="entry name" value="CADHERIN"/>
</dbReference>
<name>A0A3B3T9F3_9TELE</name>
<dbReference type="CDD" id="cd11304">
    <property type="entry name" value="Cadherin_repeat"/>
    <property type="match status" value="2"/>
</dbReference>
<evidence type="ECO:0000256" key="10">
    <source>
        <dbReference type="ARBA" id="ARBA00023180"/>
    </source>
</evidence>
<dbReference type="PROSITE" id="PS50268">
    <property type="entry name" value="CADHERIN_2"/>
    <property type="match status" value="2"/>
</dbReference>
<feature type="signal peptide" evidence="12">
    <location>
        <begin position="1"/>
        <end position="28"/>
    </location>
</feature>
<evidence type="ECO:0000256" key="6">
    <source>
        <dbReference type="ARBA" id="ARBA00022837"/>
    </source>
</evidence>
<keyword evidence="7" id="KW-0130">Cell adhesion</keyword>
<keyword evidence="6 11" id="KW-0106">Calcium</keyword>
<keyword evidence="5" id="KW-0677">Repeat</keyword>
<feature type="chain" id="PRO_5017316521" description="Cadherin domain-containing protein" evidence="12">
    <location>
        <begin position="29"/>
        <end position="293"/>
    </location>
</feature>
<dbReference type="GO" id="GO:0005509">
    <property type="term" value="F:calcium ion binding"/>
    <property type="evidence" value="ECO:0007669"/>
    <property type="project" value="UniProtKB-UniRule"/>
</dbReference>
<evidence type="ECO:0000256" key="8">
    <source>
        <dbReference type="ARBA" id="ARBA00022989"/>
    </source>
</evidence>
<dbReference type="InterPro" id="IPR002126">
    <property type="entry name" value="Cadherin-like_dom"/>
</dbReference>
<evidence type="ECO:0000256" key="3">
    <source>
        <dbReference type="ARBA" id="ARBA00022692"/>
    </source>
</evidence>
<dbReference type="PANTHER" id="PTHR24028">
    <property type="entry name" value="CADHERIN-87A"/>
    <property type="match status" value="1"/>
</dbReference>
<reference evidence="14" key="1">
    <citation type="submission" date="2025-08" db="UniProtKB">
        <authorList>
            <consortium name="Ensembl"/>
        </authorList>
    </citation>
    <scope>IDENTIFICATION</scope>
</reference>
<keyword evidence="8" id="KW-1133">Transmembrane helix</keyword>
<feature type="domain" description="Cadherin" evidence="13">
    <location>
        <begin position="26"/>
        <end position="163"/>
    </location>
</feature>
<dbReference type="GO" id="GO:0005886">
    <property type="term" value="C:plasma membrane"/>
    <property type="evidence" value="ECO:0007669"/>
    <property type="project" value="UniProtKB-SubCell"/>
</dbReference>
<dbReference type="InterPro" id="IPR050174">
    <property type="entry name" value="Protocadherin/Cadherin-CA"/>
</dbReference>
<keyword evidence="10" id="KW-0325">Glycoprotein</keyword>
<dbReference type="InterPro" id="IPR013164">
    <property type="entry name" value="Cadherin_N"/>
</dbReference>
<keyword evidence="9" id="KW-0472">Membrane</keyword>
<dbReference type="PANTHER" id="PTHR24028:SF287">
    <property type="entry name" value="CADHERIN-RELATED NEURONAL RECEPTOR VARIABLE 1-RELATED"/>
    <property type="match status" value="1"/>
</dbReference>
<dbReference type="Ensembl" id="ENSPKIT00000020297.1">
    <property type="protein sequence ID" value="ENSPKIP00000039295.1"/>
    <property type="gene ID" value="ENSPKIG00000016708.1"/>
</dbReference>
<dbReference type="GO" id="GO:0007156">
    <property type="term" value="P:homophilic cell adhesion via plasma membrane adhesion molecules"/>
    <property type="evidence" value="ECO:0007669"/>
    <property type="project" value="InterPro"/>
</dbReference>
<keyword evidence="3" id="KW-0812">Transmembrane</keyword>
<keyword evidence="15" id="KW-1185">Reference proteome</keyword>
<evidence type="ECO:0000256" key="5">
    <source>
        <dbReference type="ARBA" id="ARBA00022737"/>
    </source>
</evidence>
<dbReference type="InterPro" id="IPR015919">
    <property type="entry name" value="Cadherin-like_sf"/>
</dbReference>
<protein>
    <recommendedName>
        <fullName evidence="13">Cadherin domain-containing protein</fullName>
    </recommendedName>
</protein>
<dbReference type="Gene3D" id="2.60.40.60">
    <property type="entry name" value="Cadherins"/>
    <property type="match status" value="3"/>
</dbReference>
<dbReference type="SMART" id="SM00112">
    <property type="entry name" value="CA"/>
    <property type="match status" value="1"/>
</dbReference>
<evidence type="ECO:0000256" key="1">
    <source>
        <dbReference type="ARBA" id="ARBA00004251"/>
    </source>
</evidence>
<dbReference type="FunFam" id="2.60.40.60:FF:000307">
    <property type="entry name" value="Zgc:123181"/>
    <property type="match status" value="1"/>
</dbReference>
<accession>A0A3B3T9F3</accession>
<keyword evidence="4 12" id="KW-0732">Signal</keyword>
<dbReference type="Pfam" id="PF08266">
    <property type="entry name" value="Cadherin_2"/>
    <property type="match status" value="1"/>
</dbReference>
<comment type="subcellular location">
    <subcellularLocation>
        <location evidence="1">Cell membrane</location>
        <topology evidence="1">Single-pass type I membrane protein</topology>
    </subcellularLocation>
</comment>
<evidence type="ECO:0000256" key="11">
    <source>
        <dbReference type="PROSITE-ProRule" id="PRU00043"/>
    </source>
</evidence>
<evidence type="ECO:0000256" key="12">
    <source>
        <dbReference type="SAM" id="SignalP"/>
    </source>
</evidence>
<proteinExistence type="predicted"/>
<dbReference type="Proteomes" id="UP000261540">
    <property type="component" value="Unplaced"/>
</dbReference>
<evidence type="ECO:0000256" key="2">
    <source>
        <dbReference type="ARBA" id="ARBA00022475"/>
    </source>
</evidence>
<evidence type="ECO:0000256" key="9">
    <source>
        <dbReference type="ARBA" id="ARBA00023136"/>
    </source>
</evidence>
<sequence length="293" mass="32640">MIFISRKKSAKGIGVMLLLLCFVKDVTGQLTYSVLEEVEPGTTVGNIAKNLNINIQELQSRMFQIVTGSKTKYFEVNLESGLLYVNERIDREVICPNTLKCIVNLEVNLDTGLLYVNDRIDREVICPGTIKCIVNLEAIIHNPLKVYRVEINILDINDYSPLFRAESQSINIGENTLPGVKFPLLGAYDPDVGKNAIKTYKLSPNEHFSLTLHSGSEQSVSAELVLQKPLDREKQSVIQLLLTAVDGGTPPTTAKHYPSSTKLYSCHSAVRLVKFSWHPPSLDSSIRLPDREA</sequence>
<keyword evidence="2" id="KW-1003">Cell membrane</keyword>
<feature type="domain" description="Cadherin" evidence="13">
    <location>
        <begin position="164"/>
        <end position="282"/>
    </location>
</feature>
<dbReference type="GeneTree" id="ENSGT00940000164173"/>
<evidence type="ECO:0000256" key="4">
    <source>
        <dbReference type="ARBA" id="ARBA00022729"/>
    </source>
</evidence>
<dbReference type="Pfam" id="PF00028">
    <property type="entry name" value="Cadherin"/>
    <property type="match status" value="1"/>
</dbReference>
<dbReference type="AlphaFoldDB" id="A0A3B3T9F3"/>
<evidence type="ECO:0000313" key="14">
    <source>
        <dbReference type="Ensembl" id="ENSPKIP00000039295.1"/>
    </source>
</evidence>
<dbReference type="FunFam" id="2.60.40.60:FF:000007">
    <property type="entry name" value="Protocadherin alpha 2"/>
    <property type="match status" value="1"/>
</dbReference>
<evidence type="ECO:0000259" key="13">
    <source>
        <dbReference type="PROSITE" id="PS50268"/>
    </source>
</evidence>
<evidence type="ECO:0000313" key="15">
    <source>
        <dbReference type="Proteomes" id="UP000261540"/>
    </source>
</evidence>
<evidence type="ECO:0000256" key="7">
    <source>
        <dbReference type="ARBA" id="ARBA00022889"/>
    </source>
</evidence>
<reference evidence="14" key="2">
    <citation type="submission" date="2025-09" db="UniProtKB">
        <authorList>
            <consortium name="Ensembl"/>
        </authorList>
    </citation>
    <scope>IDENTIFICATION</scope>
</reference>
<dbReference type="SUPFAM" id="SSF49313">
    <property type="entry name" value="Cadherin-like"/>
    <property type="match status" value="2"/>
</dbReference>
<organism evidence="14 15">
    <name type="scientific">Paramormyrops kingsleyae</name>
    <dbReference type="NCBI Taxonomy" id="1676925"/>
    <lineage>
        <taxon>Eukaryota</taxon>
        <taxon>Metazoa</taxon>
        <taxon>Chordata</taxon>
        <taxon>Craniata</taxon>
        <taxon>Vertebrata</taxon>
        <taxon>Euteleostomi</taxon>
        <taxon>Actinopterygii</taxon>
        <taxon>Neopterygii</taxon>
        <taxon>Teleostei</taxon>
        <taxon>Osteoglossocephala</taxon>
        <taxon>Osteoglossomorpha</taxon>
        <taxon>Osteoglossiformes</taxon>
        <taxon>Mormyridae</taxon>
        <taxon>Paramormyrops</taxon>
    </lineage>
</organism>